<dbReference type="SUPFAM" id="SSF51182">
    <property type="entry name" value="RmlC-like cupins"/>
    <property type="match status" value="1"/>
</dbReference>
<dbReference type="Proteomes" id="UP000218231">
    <property type="component" value="Unassembled WGS sequence"/>
</dbReference>
<dbReference type="GO" id="GO:0008270">
    <property type="term" value="F:zinc ion binding"/>
    <property type="evidence" value="ECO:0007669"/>
    <property type="project" value="InterPro"/>
</dbReference>
<dbReference type="CDD" id="cd07011">
    <property type="entry name" value="cupin_PMI_type_I_N"/>
    <property type="match status" value="1"/>
</dbReference>
<proteinExistence type="predicted"/>
<dbReference type="Pfam" id="PF20511">
    <property type="entry name" value="PMI_typeI_cat"/>
    <property type="match status" value="2"/>
</dbReference>
<organism evidence="2 3">
    <name type="scientific">Diploscapter pachys</name>
    <dbReference type="NCBI Taxonomy" id="2018661"/>
    <lineage>
        <taxon>Eukaryota</taxon>
        <taxon>Metazoa</taxon>
        <taxon>Ecdysozoa</taxon>
        <taxon>Nematoda</taxon>
        <taxon>Chromadorea</taxon>
        <taxon>Rhabditida</taxon>
        <taxon>Rhabditina</taxon>
        <taxon>Rhabditomorpha</taxon>
        <taxon>Rhabditoidea</taxon>
        <taxon>Rhabditidae</taxon>
        <taxon>Diploscapter</taxon>
    </lineage>
</organism>
<feature type="domain" description="Phosphomannose isomerase type I catalytic" evidence="1">
    <location>
        <begin position="137"/>
        <end position="194"/>
    </location>
</feature>
<dbReference type="EMBL" id="LIAE01006483">
    <property type="protein sequence ID" value="PAV88949.1"/>
    <property type="molecule type" value="Genomic_DNA"/>
</dbReference>
<keyword evidence="3" id="KW-1185">Reference proteome</keyword>
<reference evidence="2 3" key="1">
    <citation type="journal article" date="2017" name="Curr. Biol.">
        <title>Genome architecture and evolution of a unichromosomal asexual nematode.</title>
        <authorList>
            <person name="Fradin H."/>
            <person name="Zegar C."/>
            <person name="Gutwein M."/>
            <person name="Lucas J."/>
            <person name="Kovtun M."/>
            <person name="Corcoran D."/>
            <person name="Baugh L.R."/>
            <person name="Kiontke K."/>
            <person name="Gunsalus K."/>
            <person name="Fitch D.H."/>
            <person name="Piano F."/>
        </authorList>
    </citation>
    <scope>NUCLEOTIDE SEQUENCE [LARGE SCALE GENOMIC DNA]</scope>
    <source>
        <strain evidence="2">PF1309</strain>
    </source>
</reference>
<dbReference type="OrthoDB" id="6605218at2759"/>
<evidence type="ECO:0000259" key="1">
    <source>
        <dbReference type="Pfam" id="PF20511"/>
    </source>
</evidence>
<dbReference type="Gene3D" id="2.60.120.10">
    <property type="entry name" value="Jelly Rolls"/>
    <property type="match status" value="4"/>
</dbReference>
<dbReference type="STRING" id="2018661.A0A2A2LS34"/>
<sequence length="523" mass="59096">MAEIYEDSYVRLSQFTLVVKNYNFPTKKSKFISIDSIRTIWFEEQGRSKPETIKVWGKSSANIYWALDVKRCLTNLSPRSDKWNIVVDIGSKSRIGFTVADGSEFMELMRNLVDYHTIIGGRSQEAATGGRQGQGMERLECHVKEYAWGKYGDNSEVARLYAAGHKRFNIGQNVPYAELWMGTHPDGPARLAKCSTKLSSFLARSKSASLLSNNNAKEQAARLHELDPIHYPDRHHKPELAYALTEFQLLCGFRSADQIAENLQARGCLMEETVRVMKKMNVDFPGDVGVFSPLFLNHMILQPGECCYYAAEELHAYLSGECVECVGCSNNTIRAAMTPKFIDRDALCEVLNYRMSSPESYMIPANQLADFPSVEEYAPDCRDFQLHKVTVDPKKCRSALMPPLECASIIVLVRGKAYLEEIGEVGTSQTSSSDICLEDSDFDRRPVTRGDIIYIPPGIRLRFTDCTEFVEAYRTFSYETGPDHENRKIVQIVPPEKLKPRFELTDSEESGIFEVEAECDGCL</sequence>
<evidence type="ECO:0000313" key="3">
    <source>
        <dbReference type="Proteomes" id="UP000218231"/>
    </source>
</evidence>
<dbReference type="InterPro" id="IPR011051">
    <property type="entry name" value="RmlC_Cupin_sf"/>
</dbReference>
<dbReference type="InterPro" id="IPR016305">
    <property type="entry name" value="Mannose-6-P_Isomerase"/>
</dbReference>
<dbReference type="GO" id="GO:0009298">
    <property type="term" value="P:GDP-mannose biosynthetic process"/>
    <property type="evidence" value="ECO:0007669"/>
    <property type="project" value="UniProtKB-UniPathway"/>
</dbReference>
<dbReference type="PANTHER" id="PTHR10309:SF2">
    <property type="entry name" value="MANNOSE-6-PHOSPHATE ISOMERASE"/>
    <property type="match status" value="1"/>
</dbReference>
<dbReference type="AlphaFoldDB" id="A0A2A2LS34"/>
<dbReference type="PANTHER" id="PTHR10309">
    <property type="entry name" value="MANNOSE-6-PHOSPHATE ISOMERASE"/>
    <property type="match status" value="1"/>
</dbReference>
<dbReference type="InterPro" id="IPR046457">
    <property type="entry name" value="PMI_typeI_cat"/>
</dbReference>
<name>A0A2A2LS34_9BILA</name>
<dbReference type="PRINTS" id="PR00714">
    <property type="entry name" value="MAN6PISMRASE"/>
</dbReference>
<comment type="caution">
    <text evidence="2">The sequence shown here is derived from an EMBL/GenBank/DDBJ whole genome shotgun (WGS) entry which is preliminary data.</text>
</comment>
<dbReference type="UniPathway" id="UPA00126">
    <property type="reaction ID" value="UER00423"/>
</dbReference>
<dbReference type="InterPro" id="IPR014710">
    <property type="entry name" value="RmlC-like_jellyroll"/>
</dbReference>
<gene>
    <name evidence="2" type="ORF">WR25_24383</name>
</gene>
<evidence type="ECO:0000313" key="2">
    <source>
        <dbReference type="EMBL" id="PAV88949.1"/>
    </source>
</evidence>
<dbReference type="Gene3D" id="1.10.441.10">
    <property type="entry name" value="Phosphomannose Isomerase, domain 2"/>
    <property type="match status" value="2"/>
</dbReference>
<protein>
    <recommendedName>
        <fullName evidence="1">Phosphomannose isomerase type I catalytic domain-containing protein</fullName>
    </recommendedName>
</protein>
<feature type="domain" description="Phosphomannose isomerase type I catalytic" evidence="1">
    <location>
        <begin position="216"/>
        <end position="255"/>
    </location>
</feature>
<dbReference type="GO" id="GO:0004476">
    <property type="term" value="F:mannose-6-phosphate isomerase activity"/>
    <property type="evidence" value="ECO:0007669"/>
    <property type="project" value="InterPro"/>
</dbReference>
<accession>A0A2A2LS34</accession>
<dbReference type="GO" id="GO:0005829">
    <property type="term" value="C:cytosol"/>
    <property type="evidence" value="ECO:0007669"/>
    <property type="project" value="TreeGrafter"/>
</dbReference>